<sequence length="102" mass="11663">MAFAISAVETGYWYRPSEGHNLFGMKKNGRGFYESLSPTGYCLYRRKSSSLADYGAYEKQVIAKYNLQSRQAYVDHICRRFCPNPAYRGKLALAFQTLKALT</sequence>
<name>A0A6M0II84_9BACT</name>
<keyword evidence="2" id="KW-1185">Reference proteome</keyword>
<evidence type="ECO:0000313" key="1">
    <source>
        <dbReference type="EMBL" id="NEU67061.1"/>
    </source>
</evidence>
<dbReference type="EMBL" id="JAAGNZ010000001">
    <property type="protein sequence ID" value="NEU67061.1"/>
    <property type="molecule type" value="Genomic_DNA"/>
</dbReference>
<gene>
    <name evidence="1" type="ORF">GK091_09245</name>
</gene>
<accession>A0A6M0II84</accession>
<organism evidence="1 2">
    <name type="scientific">Spirosoma agri</name>
    <dbReference type="NCBI Taxonomy" id="1987381"/>
    <lineage>
        <taxon>Bacteria</taxon>
        <taxon>Pseudomonadati</taxon>
        <taxon>Bacteroidota</taxon>
        <taxon>Cytophagia</taxon>
        <taxon>Cytophagales</taxon>
        <taxon>Cytophagaceae</taxon>
        <taxon>Spirosoma</taxon>
    </lineage>
</organism>
<comment type="caution">
    <text evidence="1">The sequence shown here is derived from an EMBL/GenBank/DDBJ whole genome shotgun (WGS) entry which is preliminary data.</text>
</comment>
<protein>
    <recommendedName>
        <fullName evidence="3">Mannosyl-glycoprotein endo-beta-N-acetylglucosamidase-like domain-containing protein</fullName>
    </recommendedName>
</protein>
<dbReference type="Proteomes" id="UP000477386">
    <property type="component" value="Unassembled WGS sequence"/>
</dbReference>
<dbReference type="RefSeq" id="WP_164036605.1">
    <property type="nucleotide sequence ID" value="NZ_JAAGNZ010000001.1"/>
</dbReference>
<reference evidence="1 2" key="1">
    <citation type="submission" date="2020-02" db="EMBL/GenBank/DDBJ databases">
        <title>Draft genome sequence of two Spirosoma agri KCTC 52727 and Spirosoma terrae KCTC 52035.</title>
        <authorList>
            <person name="Rojas J."/>
            <person name="Ambika Manirajan B."/>
            <person name="Ratering S."/>
            <person name="Suarez C."/>
            <person name="Schnell S."/>
        </authorList>
    </citation>
    <scope>NUCLEOTIDE SEQUENCE [LARGE SCALE GENOMIC DNA]</scope>
    <source>
        <strain evidence="1 2">KCTC 52727</strain>
    </source>
</reference>
<evidence type="ECO:0008006" key="3">
    <source>
        <dbReference type="Google" id="ProtNLM"/>
    </source>
</evidence>
<proteinExistence type="predicted"/>
<dbReference type="AlphaFoldDB" id="A0A6M0II84"/>
<evidence type="ECO:0000313" key="2">
    <source>
        <dbReference type="Proteomes" id="UP000477386"/>
    </source>
</evidence>